<evidence type="ECO:0000313" key="3">
    <source>
        <dbReference type="Proteomes" id="UP001174208"/>
    </source>
</evidence>
<feature type="transmembrane region" description="Helical" evidence="1">
    <location>
        <begin position="74"/>
        <end position="93"/>
    </location>
</feature>
<feature type="transmembrane region" description="Helical" evidence="1">
    <location>
        <begin position="187"/>
        <end position="208"/>
    </location>
</feature>
<keyword evidence="1" id="KW-0472">Membrane</keyword>
<reference evidence="2" key="1">
    <citation type="submission" date="2023-06" db="EMBL/GenBank/DDBJ databases">
        <title>MT1 and MT2 Draft Genomes of Novel Species.</title>
        <authorList>
            <person name="Venkateswaran K."/>
        </authorList>
    </citation>
    <scope>NUCLEOTIDE SEQUENCE</scope>
    <source>
        <strain evidence="2">F6_8S_P_1B</strain>
    </source>
</reference>
<evidence type="ECO:0000313" key="2">
    <source>
        <dbReference type="EMBL" id="MDN4614725.1"/>
    </source>
</evidence>
<feature type="transmembrane region" description="Helical" evidence="1">
    <location>
        <begin position="368"/>
        <end position="393"/>
    </location>
</feature>
<keyword evidence="1" id="KW-0812">Transmembrane</keyword>
<dbReference type="Proteomes" id="UP001174208">
    <property type="component" value="Unassembled WGS sequence"/>
</dbReference>
<feature type="transmembrane region" description="Helical" evidence="1">
    <location>
        <begin position="244"/>
        <end position="266"/>
    </location>
</feature>
<dbReference type="EMBL" id="JAROCF010000001">
    <property type="protein sequence ID" value="MDN4614725.1"/>
    <property type="molecule type" value="Genomic_DNA"/>
</dbReference>
<comment type="caution">
    <text evidence="2">The sequence shown here is derived from an EMBL/GenBank/DDBJ whole genome shotgun (WGS) entry which is preliminary data.</text>
</comment>
<dbReference type="RefSeq" id="WP_301210659.1">
    <property type="nucleotide sequence ID" value="NZ_JAROCF010000001.1"/>
</dbReference>
<feature type="transmembrane region" description="Helical" evidence="1">
    <location>
        <begin position="413"/>
        <end position="431"/>
    </location>
</feature>
<feature type="transmembrane region" description="Helical" evidence="1">
    <location>
        <begin position="20"/>
        <end position="39"/>
    </location>
</feature>
<organism evidence="2 3">
    <name type="scientific">Leifsonia williamsii</name>
    <dbReference type="NCBI Taxonomy" id="3035919"/>
    <lineage>
        <taxon>Bacteria</taxon>
        <taxon>Bacillati</taxon>
        <taxon>Actinomycetota</taxon>
        <taxon>Actinomycetes</taxon>
        <taxon>Micrococcales</taxon>
        <taxon>Microbacteriaceae</taxon>
        <taxon>Leifsonia</taxon>
    </lineage>
</organism>
<name>A0ABT8KBB3_9MICO</name>
<keyword evidence="1" id="KW-1133">Transmembrane helix</keyword>
<feature type="transmembrane region" description="Helical" evidence="1">
    <location>
        <begin position="286"/>
        <end position="308"/>
    </location>
</feature>
<feature type="transmembrane region" description="Helical" evidence="1">
    <location>
        <begin position="157"/>
        <end position="175"/>
    </location>
</feature>
<sequence length="439" mass="46317">MLRAHGLGGGADLPIPPELAIAGGAAALVLSFVVLVSAWRRPRFAGPAAEGSAATEGRTLPRTTAVVDHPATRWSVRILGAALFLFAATAAVLGQDNLTNPVFGIVYVWLWVGIVPASLLFGPFYRAISPVRTAHLVLSRISGNDPGSGVVRAPRRLGLWPAAVGLFAFVWLELVVPDGTALATVNLWFTVYLLVTFIGASVFGTRWLEQADPFEVFSTLVGRLSPWGRSDGGLLVVRNPFRNLAGTPVESGLVAVVAVLLGSTAFDSLHSSSGWLSFVQAAPVDAFVLNSAALLLTCAVVGAVFALASGFRAGELAHSLVPIIIGYFVAHYLSYFVEVGQQTLIYASDPLSDGADLFGTRSWEVDYWLSYQVTLLASVKVVAIVAGHVVGAVSAHDRFLAVLPVGRRVTGQLPLLAVMVLYTFTGLYLLFGGPSAPAQ</sequence>
<proteinExistence type="predicted"/>
<keyword evidence="3" id="KW-1185">Reference proteome</keyword>
<evidence type="ECO:0000256" key="1">
    <source>
        <dbReference type="SAM" id="Phobius"/>
    </source>
</evidence>
<feature type="transmembrane region" description="Helical" evidence="1">
    <location>
        <begin position="105"/>
        <end position="125"/>
    </location>
</feature>
<feature type="transmembrane region" description="Helical" evidence="1">
    <location>
        <begin position="320"/>
        <end position="337"/>
    </location>
</feature>
<protein>
    <submittedName>
        <fullName evidence="2">Uncharacterized protein</fullName>
    </submittedName>
</protein>
<gene>
    <name evidence="2" type="ORF">P5G50_09690</name>
</gene>
<accession>A0ABT8KBB3</accession>